<evidence type="ECO:0000313" key="4">
    <source>
        <dbReference type="Proteomes" id="UP001597124"/>
    </source>
</evidence>
<reference evidence="4" key="1">
    <citation type="journal article" date="2019" name="Int. J. Syst. Evol. Microbiol.">
        <title>The Global Catalogue of Microorganisms (GCM) 10K type strain sequencing project: providing services to taxonomists for standard genome sequencing and annotation.</title>
        <authorList>
            <consortium name="The Broad Institute Genomics Platform"/>
            <consortium name="The Broad Institute Genome Sequencing Center for Infectious Disease"/>
            <person name="Wu L."/>
            <person name="Ma J."/>
        </authorList>
    </citation>
    <scope>NUCLEOTIDE SEQUENCE [LARGE SCALE GENOMIC DNA]</scope>
    <source>
        <strain evidence="4">CCUG 52537</strain>
    </source>
</reference>
<dbReference type="Gene3D" id="3.30.750.140">
    <property type="match status" value="1"/>
</dbReference>
<accession>A0ABW3C0G7</accession>
<dbReference type="CDD" id="cd17470">
    <property type="entry name" value="T3SS_Flik_C"/>
    <property type="match status" value="1"/>
</dbReference>
<dbReference type="InterPro" id="IPR052563">
    <property type="entry name" value="FliK"/>
</dbReference>
<comment type="caution">
    <text evidence="3">The sequence shown here is derived from an EMBL/GenBank/DDBJ whole genome shotgun (WGS) entry which is preliminary data.</text>
</comment>
<dbReference type="EMBL" id="JBHTIK010000002">
    <property type="protein sequence ID" value="MFD0847395.1"/>
    <property type="molecule type" value="Genomic_DNA"/>
</dbReference>
<proteinExistence type="predicted"/>
<evidence type="ECO:0000259" key="2">
    <source>
        <dbReference type="Pfam" id="PF02120"/>
    </source>
</evidence>
<gene>
    <name evidence="3" type="ORF">ACFQ00_03605</name>
</gene>
<keyword evidence="3" id="KW-0966">Cell projection</keyword>
<feature type="region of interest" description="Disordered" evidence="1">
    <location>
        <begin position="189"/>
        <end position="241"/>
    </location>
</feature>
<protein>
    <submittedName>
        <fullName evidence="3">Flagellar hook-length control protein FliK</fullName>
    </submittedName>
</protein>
<dbReference type="RefSeq" id="WP_381486329.1">
    <property type="nucleotide sequence ID" value="NZ_JBHTIK010000002.1"/>
</dbReference>
<keyword evidence="3" id="KW-0969">Cilium</keyword>
<feature type="region of interest" description="Disordered" evidence="1">
    <location>
        <begin position="442"/>
        <end position="481"/>
    </location>
</feature>
<dbReference type="InterPro" id="IPR038610">
    <property type="entry name" value="FliK-like_C_sf"/>
</dbReference>
<dbReference type="Pfam" id="PF02120">
    <property type="entry name" value="Flg_hook"/>
    <property type="match status" value="1"/>
</dbReference>
<dbReference type="PANTHER" id="PTHR37533:SF2">
    <property type="entry name" value="FLAGELLAR HOOK-LENGTH CONTROL PROTEIN"/>
    <property type="match status" value="1"/>
</dbReference>
<sequence>MSVNATGLGELLGMPELSVQTAIRPGIPTSAPDFLSIMALKAAPPAKGLTVGLPSTGDGNPTAENAPAAATPSANVIETAESDMDMAFDLQLPAMPTQSSPVPDPKTPGARFAAVAARHLAPADTETPVPAIIAGEQGDASGDAEVEAAAPDAVDREENVQAGVIAPAVPQVTTLSVSIAPPAIPAAATPVSGEPQAAPVATAGQTPSTPVSEAPDRALADAEDAPAAPAPKASVGEAVADAETDAATPMPAAGATIAAPAMQRPVMPTRALARGSEFRAAVAAAEEAVPAARAFLNDRADTDTANIPAPLREALPASQTAQAVLAAVHDPLSARPQGADAAQGQTVPNEALLDDLLIGNAVEDQWVDQLAADVQTLVSGDRREAQLHLKPRELGDLFIRVETNGNQAKVHFTVETAAAQGFIADAAPRLQSMMENRGVRLEEASVDVGSGRQDRGEQSRETAFEQPFSTRPRGAASQAETVRAIVRQTAIERFA</sequence>
<keyword evidence="4" id="KW-1185">Reference proteome</keyword>
<feature type="domain" description="Flagellar hook-length control protein-like C-terminal" evidence="2">
    <location>
        <begin position="376"/>
        <end position="454"/>
    </location>
</feature>
<organism evidence="3 4">
    <name type="scientific">Sphingosinicella xenopeptidilytica</name>
    <dbReference type="NCBI Taxonomy" id="364098"/>
    <lineage>
        <taxon>Bacteria</taxon>
        <taxon>Pseudomonadati</taxon>
        <taxon>Pseudomonadota</taxon>
        <taxon>Alphaproteobacteria</taxon>
        <taxon>Sphingomonadales</taxon>
        <taxon>Sphingosinicellaceae</taxon>
        <taxon>Sphingosinicella</taxon>
    </lineage>
</organism>
<feature type="compositionally biased region" description="Basic and acidic residues" evidence="1">
    <location>
        <begin position="452"/>
        <end position="463"/>
    </location>
</feature>
<dbReference type="Proteomes" id="UP001597124">
    <property type="component" value="Unassembled WGS sequence"/>
</dbReference>
<evidence type="ECO:0000256" key="1">
    <source>
        <dbReference type="SAM" id="MobiDB-lite"/>
    </source>
</evidence>
<feature type="compositionally biased region" description="Low complexity" evidence="1">
    <location>
        <begin position="225"/>
        <end position="241"/>
    </location>
</feature>
<dbReference type="PANTHER" id="PTHR37533">
    <property type="entry name" value="FLAGELLAR HOOK-LENGTH CONTROL PROTEIN"/>
    <property type="match status" value="1"/>
</dbReference>
<name>A0ABW3C0G7_SPHXN</name>
<dbReference type="InterPro" id="IPR021136">
    <property type="entry name" value="Flagellar_hook_control-like_C"/>
</dbReference>
<evidence type="ECO:0000313" key="3">
    <source>
        <dbReference type="EMBL" id="MFD0847395.1"/>
    </source>
</evidence>
<keyword evidence="3" id="KW-0282">Flagellum</keyword>